<dbReference type="KEGG" id="mgk:FSB76_05445"/>
<dbReference type="GO" id="GO:0008234">
    <property type="term" value="F:cysteine-type peptidase activity"/>
    <property type="evidence" value="ECO:0007669"/>
    <property type="project" value="InterPro"/>
</dbReference>
<protein>
    <recommendedName>
        <fullName evidence="2">Peptidase C1A papain C-terminal domain-containing protein</fullName>
    </recommendedName>
</protein>
<comment type="similarity">
    <text evidence="1">Belongs to the peptidase C1 family.</text>
</comment>
<gene>
    <name evidence="3" type="ORF">FSB76_05445</name>
</gene>
<sequence>MNKQPVLLLVFIILNLVCCIRAMAQSKTLTLNARTLHHGFTQPDMQYSDLKSQQDTLFKNSRQFGLILDDTLYDSAPRLAVGSKSPVTAPQFSLKNYTPYPGNQGQCNSCVCWAASYGALTTSWAYKNNITDRAKITSDAKSPMFVYVQIANSCERGSRLNDALTILKKQGACSINDFNPQTYYTSDNHLGDIEPLKPIALPYRIKDFATVFPLNSDSAKKVDETRNSIANHQPVVAGFQLYSSFYDVNSTNFLWSPNPAAEQKLASHAMCIVGYNDYLKTFEVMNSWGIGWGNGGYFNISYKDFARLANYGYQVTLDDRPTPDAAVKVGGDFAIERFQSWDDKKDKPVFDAVSPKLENNEYTLHAEFSKGDYLRLFAKNVSSNCYIYVFSIDPNGKGEVLYPFSKNEAFSAAHGLIGNVTEVPRIYDNAVLEIPGNNKVITTDVSGLDNMVILYSYNQIENISDIVTQVKESAKPFMMDKLKEVLGNRLMPIGSLQYQPGKMSVTGTSKSGDIIPIILKVNVN</sequence>
<dbReference type="PANTHER" id="PTHR12411">
    <property type="entry name" value="CYSTEINE PROTEASE FAMILY C1-RELATED"/>
    <property type="match status" value="1"/>
</dbReference>
<organism evidence="3 4">
    <name type="scientific">Mucilaginibacter ginsenosidivorax</name>
    <dbReference type="NCBI Taxonomy" id="862126"/>
    <lineage>
        <taxon>Bacteria</taxon>
        <taxon>Pseudomonadati</taxon>
        <taxon>Bacteroidota</taxon>
        <taxon>Sphingobacteriia</taxon>
        <taxon>Sphingobacteriales</taxon>
        <taxon>Sphingobacteriaceae</taxon>
        <taxon>Mucilaginibacter</taxon>
    </lineage>
</organism>
<dbReference type="InterPro" id="IPR013128">
    <property type="entry name" value="Peptidase_C1A"/>
</dbReference>
<accession>A0A5B8VY95</accession>
<evidence type="ECO:0000259" key="2">
    <source>
        <dbReference type="SMART" id="SM00645"/>
    </source>
</evidence>
<dbReference type="SUPFAM" id="SSF54001">
    <property type="entry name" value="Cysteine proteinases"/>
    <property type="match status" value="1"/>
</dbReference>
<dbReference type="InterPro" id="IPR000668">
    <property type="entry name" value="Peptidase_C1A_C"/>
</dbReference>
<evidence type="ECO:0000256" key="1">
    <source>
        <dbReference type="ARBA" id="ARBA00008455"/>
    </source>
</evidence>
<proteinExistence type="inferred from homology"/>
<keyword evidence="4" id="KW-1185">Reference proteome</keyword>
<dbReference type="Proteomes" id="UP000321362">
    <property type="component" value="Chromosome"/>
</dbReference>
<feature type="domain" description="Peptidase C1A papain C-terminal" evidence="2">
    <location>
        <begin position="88"/>
        <end position="313"/>
    </location>
</feature>
<dbReference type="Pfam" id="PF00112">
    <property type="entry name" value="Peptidase_C1"/>
    <property type="match status" value="1"/>
</dbReference>
<dbReference type="Gene3D" id="3.90.70.10">
    <property type="entry name" value="Cysteine proteinases"/>
    <property type="match status" value="1"/>
</dbReference>
<evidence type="ECO:0000313" key="3">
    <source>
        <dbReference type="EMBL" id="QEC75416.1"/>
    </source>
</evidence>
<dbReference type="EMBL" id="CP042437">
    <property type="protein sequence ID" value="QEC75416.1"/>
    <property type="molecule type" value="Genomic_DNA"/>
</dbReference>
<evidence type="ECO:0000313" key="4">
    <source>
        <dbReference type="Proteomes" id="UP000321362"/>
    </source>
</evidence>
<dbReference type="InterPro" id="IPR038765">
    <property type="entry name" value="Papain-like_cys_pep_sf"/>
</dbReference>
<dbReference type="RefSeq" id="WP_147052564.1">
    <property type="nucleotide sequence ID" value="NZ_CP042437.1"/>
</dbReference>
<name>A0A5B8VY95_9SPHI</name>
<dbReference type="OrthoDB" id="3648721at2"/>
<reference evidence="3 4" key="1">
    <citation type="journal article" date="2013" name="J. Microbiol.">
        <title>Mucilaginibacter ginsenosidivorax sp. nov., with ginsenoside converting activity isolated from sediment.</title>
        <authorList>
            <person name="Kim J.K."/>
            <person name="Choi T.E."/>
            <person name="Liu Q.M."/>
            <person name="Park H.Y."/>
            <person name="Yi T.H."/>
            <person name="Yoon M.H."/>
            <person name="Kim S.C."/>
            <person name="Im W.T."/>
        </authorList>
    </citation>
    <scope>NUCLEOTIDE SEQUENCE [LARGE SCALE GENOMIC DNA]</scope>
    <source>
        <strain evidence="3 4">KHI28</strain>
    </source>
</reference>
<dbReference type="AlphaFoldDB" id="A0A5B8VY95"/>
<dbReference type="GO" id="GO:0006508">
    <property type="term" value="P:proteolysis"/>
    <property type="evidence" value="ECO:0007669"/>
    <property type="project" value="InterPro"/>
</dbReference>
<dbReference type="CDD" id="cd02619">
    <property type="entry name" value="Peptidase_C1"/>
    <property type="match status" value="1"/>
</dbReference>
<dbReference type="SMART" id="SM00645">
    <property type="entry name" value="Pept_C1"/>
    <property type="match status" value="1"/>
</dbReference>